<accession>A0ABP4XPR9</accession>
<evidence type="ECO:0000259" key="2">
    <source>
        <dbReference type="Pfam" id="PF04542"/>
    </source>
</evidence>
<dbReference type="EMBL" id="BAAAPO010000011">
    <property type="protein sequence ID" value="GAA1784230.1"/>
    <property type="molecule type" value="Genomic_DNA"/>
</dbReference>
<reference evidence="4" key="1">
    <citation type="journal article" date="2019" name="Int. J. Syst. Evol. Microbiol.">
        <title>The Global Catalogue of Microorganisms (GCM) 10K type strain sequencing project: providing services to taxonomists for standard genome sequencing and annotation.</title>
        <authorList>
            <consortium name="The Broad Institute Genomics Platform"/>
            <consortium name="The Broad Institute Genome Sequencing Center for Infectious Disease"/>
            <person name="Wu L."/>
            <person name="Ma J."/>
        </authorList>
    </citation>
    <scope>NUCLEOTIDE SEQUENCE [LARGE SCALE GENOMIC DNA]</scope>
    <source>
        <strain evidence="4">JCM 15592</strain>
    </source>
</reference>
<proteinExistence type="predicted"/>
<evidence type="ECO:0000313" key="4">
    <source>
        <dbReference type="Proteomes" id="UP001499938"/>
    </source>
</evidence>
<feature type="region of interest" description="Disordered" evidence="1">
    <location>
        <begin position="303"/>
        <end position="324"/>
    </location>
</feature>
<dbReference type="Gene3D" id="1.10.1740.10">
    <property type="match status" value="1"/>
</dbReference>
<gene>
    <name evidence="3" type="ORF">GCM10009811_06920</name>
</gene>
<comment type="caution">
    <text evidence="3">The sequence shown here is derived from an EMBL/GenBank/DDBJ whole genome shotgun (WGS) entry which is preliminary data.</text>
</comment>
<dbReference type="InterPro" id="IPR013325">
    <property type="entry name" value="RNA_pol_sigma_r2"/>
</dbReference>
<name>A0ABP4XPR9_9MICO</name>
<evidence type="ECO:0000313" key="3">
    <source>
        <dbReference type="EMBL" id="GAA1784230.1"/>
    </source>
</evidence>
<dbReference type="InterPro" id="IPR007627">
    <property type="entry name" value="RNA_pol_sigma70_r2"/>
</dbReference>
<organism evidence="3 4">
    <name type="scientific">Nostocoides veronense</name>
    <dbReference type="NCBI Taxonomy" id="330836"/>
    <lineage>
        <taxon>Bacteria</taxon>
        <taxon>Bacillati</taxon>
        <taxon>Actinomycetota</taxon>
        <taxon>Actinomycetes</taxon>
        <taxon>Micrococcales</taxon>
        <taxon>Intrasporangiaceae</taxon>
        <taxon>Nostocoides</taxon>
    </lineage>
</organism>
<dbReference type="Pfam" id="PF04542">
    <property type="entry name" value="Sigma70_r2"/>
    <property type="match status" value="1"/>
</dbReference>
<sequence>MGPEGGHVAQHADFEQFVAARYAALARTALLLTSSRASAEDLLQEARLKTYVAWSSVRAREAAEAYVRTTMVRLLIRDRKRRWSGEIPHEQLPENTAYEPDRAGGLAVRAARRHTWTRAGAAAAGVAVLAGGGVGAAQLLGGPGAPTPPAYAVAASAAPQCVRDQLAEANSLARRGIYSAVVVDLPGSPKDFLTRGVTRGYGWANAQAVATVHDLPGLTPGGSFRLWEGVTPEMNPAPGRYLMFLFLDVRPGPPSDQVGSPTWSFATAPVLPVVGNDVLVRCADGSLTRVAWTDASTTWLAPNAPVAPVTPLPPGAASTESPTS</sequence>
<evidence type="ECO:0000256" key="1">
    <source>
        <dbReference type="SAM" id="MobiDB-lite"/>
    </source>
</evidence>
<keyword evidence="4" id="KW-1185">Reference proteome</keyword>
<dbReference type="Proteomes" id="UP001499938">
    <property type="component" value="Unassembled WGS sequence"/>
</dbReference>
<dbReference type="SUPFAM" id="SSF88946">
    <property type="entry name" value="Sigma2 domain of RNA polymerase sigma factors"/>
    <property type="match status" value="1"/>
</dbReference>
<feature type="domain" description="RNA polymerase sigma-70 region 2" evidence="2">
    <location>
        <begin position="21"/>
        <end position="83"/>
    </location>
</feature>
<protein>
    <recommendedName>
        <fullName evidence="2">RNA polymerase sigma-70 region 2 domain-containing protein</fullName>
    </recommendedName>
</protein>